<organism evidence="1">
    <name type="scientific">marine sediment metagenome</name>
    <dbReference type="NCBI Taxonomy" id="412755"/>
    <lineage>
        <taxon>unclassified sequences</taxon>
        <taxon>metagenomes</taxon>
        <taxon>ecological metagenomes</taxon>
    </lineage>
</organism>
<accession>A0A0F8ZNL6</accession>
<gene>
    <name evidence="1" type="ORF">LCGC14_2672680</name>
</gene>
<name>A0A0F8ZNL6_9ZZZZ</name>
<comment type="caution">
    <text evidence="1">The sequence shown here is derived from an EMBL/GenBank/DDBJ whole genome shotgun (WGS) entry which is preliminary data.</text>
</comment>
<protein>
    <submittedName>
        <fullName evidence="1">Uncharacterized protein</fullName>
    </submittedName>
</protein>
<dbReference type="EMBL" id="LAZR01046904">
    <property type="protein sequence ID" value="KKK95452.1"/>
    <property type="molecule type" value="Genomic_DNA"/>
</dbReference>
<proteinExistence type="predicted"/>
<dbReference type="AlphaFoldDB" id="A0A0F8ZNL6"/>
<evidence type="ECO:0000313" key="1">
    <source>
        <dbReference type="EMBL" id="KKK95452.1"/>
    </source>
</evidence>
<sequence>MLLSAELFIEMYKQSKKSGSRQIAQEILQNYNLSHEKWKTYYDFIDDLDLNEDGITIMVDEINSGHMKL</sequence>
<reference evidence="1" key="1">
    <citation type="journal article" date="2015" name="Nature">
        <title>Complex archaea that bridge the gap between prokaryotes and eukaryotes.</title>
        <authorList>
            <person name="Spang A."/>
            <person name="Saw J.H."/>
            <person name="Jorgensen S.L."/>
            <person name="Zaremba-Niedzwiedzka K."/>
            <person name="Martijn J."/>
            <person name="Lind A.E."/>
            <person name="van Eijk R."/>
            <person name="Schleper C."/>
            <person name="Guy L."/>
            <person name="Ettema T.J."/>
        </authorList>
    </citation>
    <scope>NUCLEOTIDE SEQUENCE</scope>
</reference>